<organism evidence="1 2">
    <name type="scientific">Mycoplasmopsis pullorum</name>
    <dbReference type="NCBI Taxonomy" id="48003"/>
    <lineage>
        <taxon>Bacteria</taxon>
        <taxon>Bacillati</taxon>
        <taxon>Mycoplasmatota</taxon>
        <taxon>Mycoplasmoidales</taxon>
        <taxon>Metamycoplasmataceae</taxon>
        <taxon>Mycoplasmopsis</taxon>
    </lineage>
</organism>
<dbReference type="OrthoDB" id="399345at2"/>
<accession>A0A1L4FS57</accession>
<dbReference type="AlphaFoldDB" id="A0A1L4FS57"/>
<protein>
    <recommendedName>
        <fullName evidence="3">Transposase</fullName>
    </recommendedName>
</protein>
<dbReference type="EMBL" id="CP017813">
    <property type="protein sequence ID" value="APJ38422.1"/>
    <property type="molecule type" value="Genomic_DNA"/>
</dbReference>
<dbReference type="KEGG" id="mpul:BLA55_01905"/>
<reference evidence="2" key="1">
    <citation type="submission" date="2016-10" db="EMBL/GenBank/DDBJ databases">
        <authorList>
            <person name="Beylefeld A."/>
            <person name="Abolnik C."/>
        </authorList>
    </citation>
    <scope>NUCLEOTIDE SEQUENCE [LARGE SCALE GENOMIC DNA]</scope>
    <source>
        <strain evidence="2">B359_6</strain>
    </source>
</reference>
<name>A0A1L4FS57_9BACT</name>
<dbReference type="Proteomes" id="UP000184322">
    <property type="component" value="Chromosome"/>
</dbReference>
<dbReference type="RefSeq" id="WP_073372425.1">
    <property type="nucleotide sequence ID" value="NZ_CP017813.1"/>
</dbReference>
<evidence type="ECO:0008006" key="3">
    <source>
        <dbReference type="Google" id="ProtNLM"/>
    </source>
</evidence>
<evidence type="ECO:0000313" key="2">
    <source>
        <dbReference type="Proteomes" id="UP000184322"/>
    </source>
</evidence>
<sequence>MTKIIEEQIEYKLNNAENLFYNQPFCVREKFINDLEIDLYKYASSFISSCPKCFCENVHLSYRKHKKAFEHRPCNFYFNPRTFLTNKSHEKGFNWYKELNKFKQDHWMILY</sequence>
<dbReference type="STRING" id="48003.BLA55_01905"/>
<proteinExistence type="predicted"/>
<dbReference type="GeneID" id="57134168"/>
<evidence type="ECO:0000313" key="1">
    <source>
        <dbReference type="EMBL" id="APJ38422.1"/>
    </source>
</evidence>
<keyword evidence="2" id="KW-1185">Reference proteome</keyword>
<gene>
    <name evidence="1" type="ORF">BLA55_01905</name>
</gene>